<organism evidence="1">
    <name type="scientific">uncultured Parcubacteria group bacterium</name>
    <dbReference type="NCBI Taxonomy" id="221218"/>
    <lineage>
        <taxon>Bacteria</taxon>
        <taxon>environmental samples</taxon>
    </lineage>
</organism>
<protein>
    <submittedName>
        <fullName evidence="1">CRISPR-associated protein CasY</fullName>
    </submittedName>
</protein>
<reference evidence="1" key="1">
    <citation type="submission" date="2016-10" db="EMBL/GenBank/DDBJ databases">
        <title>New CRISPR-Cas systems from uncultivated microbes.</title>
        <authorList>
            <person name="Burstein D."/>
            <person name="Harrington L.B."/>
            <person name="Strutt S.C."/>
            <person name="Probst A.J."/>
            <person name="Anantharaman K."/>
            <person name="Thomas B.C."/>
            <person name="Doudna J.A."/>
            <person name="Banfield J.F."/>
        </authorList>
    </citation>
    <scope>NUCLEOTIDE SEQUENCE</scope>
</reference>
<dbReference type="NCBIfam" id="NF033951">
    <property type="entry name" value="Cas12d"/>
    <property type="match status" value="1"/>
</dbReference>
<dbReference type="AlphaFoldDB" id="A0A1L3KS56"/>
<evidence type="ECO:0000313" key="1">
    <source>
        <dbReference type="EMBL" id="APG80656.1"/>
    </source>
</evidence>
<sequence>MSKRHPRISGVKGYRLHAQRLEYTGKSGAMRTIKYPLYSSPSGGRTVPREIVSAINDDYVGLYGLSNFDDLYNAEKRNEEKVYSVLDFWYDCVQYGAVFSYTAPGLLKNVAEVRGGSYELTKTLKGSHLYDELQIDKVIKFLNKKEISRANGSLDKLKKDIIDCFKAEYRERHKDQCNKLADDIKNAKKDAGASLGERQKKLFRDFFGISEQSENDKPSFTNPLNLTCCLLPFDTVNNNRNRGEVLFNKLKEYAQKLDKNEGSLEMWEYIGIGNSGTAFSNFLGEGFLGRLRENKITELKKAMMDITDAWRGQEQEEELEKRLRILAALTIKLREPKFDNHWGGYRSDINGKLSSWLQNYINQTVKIKEDLKGHKKDLKKAKEMINRFGESDTKEEAVVSSLLESIEKIVPDDSADDEKPDIPAIAIYRRFLSDGRLTLNRFVQREDVQEALIKERLEAEKKKKPKKRKKKSDAEDEKETIDFKELFPHLAKPLKLVPNFYGDSKRELYKKYKNAAIYTDALWKAVEKIYKSAFSSSLKNSFFDTDFDKDFFIKRLQKIFSVYRRFNTDKWKPIVKNSFAPYCDIVSLAENEVLYKPKQSRSRKSAAIDKNRVRLPSTENIAKAGIALARELSVAGFDWKDLLKKEEHEEYIDLIELHKTALALLLAVTETQLDISALDFVENGTVKDFMKTRDGNLVLEGRFLEMFSQSIVFSELRGLAGLMSRKEFITRSAIQTMNGKQAELLYIPHEFQSAKITTPKEMSRAFLDLAPAEFATSLEPESLSEKSLLKLKQMRYYPHYFGYELTRTGQGIDGGVAENALRLEKSPVKKREIKCKQYKTLGRGQNKIVLYVRSSYYQTQFLEWFLHRPKNVQTDVAVSGSFLIDEKKVKTRWNYDALTVALEPVSGSERVFVSQPFTIFPEKSAEEEGQRYLGIDIGEYGIAYTALEITGDSAKILDQNFISDPQLKTLREEVKGLKLDQRRGTFAMPSTKIARIRESLVHSLRNRIHHLALKHKAKIVYELEVSRFEEGKQKIKKVYATLKKADVYSEIDADKNLQTTVWGKLAVASEISASYTSQFCGACKKLWRAEMQVDETITTQELIGTVRVIKGGTLIDAIKDFMRPPIFDENDTPFPKYRDFCDKHHISKKMRGNSCLFICPFCRANADADIQASQTIALLRYVKEEKKVEDYFERFRKLKNIKVLGQMKKI</sequence>
<dbReference type="EMBL" id="KY040242">
    <property type="protein sequence ID" value="APG80656.1"/>
    <property type="molecule type" value="Genomic_DNA"/>
</dbReference>
<proteinExistence type="predicted"/>
<name>A0A1L3KS56_9BACT</name>
<accession>A0A1L3KS56</accession>